<evidence type="ECO:0008006" key="4">
    <source>
        <dbReference type="Google" id="ProtNLM"/>
    </source>
</evidence>
<organism evidence="2 3">
    <name type="scientific">Actinokineospora iranica</name>
    <dbReference type="NCBI Taxonomy" id="1271860"/>
    <lineage>
        <taxon>Bacteria</taxon>
        <taxon>Bacillati</taxon>
        <taxon>Actinomycetota</taxon>
        <taxon>Actinomycetes</taxon>
        <taxon>Pseudonocardiales</taxon>
        <taxon>Pseudonocardiaceae</taxon>
        <taxon>Actinokineospora</taxon>
    </lineage>
</organism>
<keyword evidence="3" id="KW-1185">Reference proteome</keyword>
<evidence type="ECO:0000256" key="1">
    <source>
        <dbReference type="SAM" id="MobiDB-lite"/>
    </source>
</evidence>
<name>A0A1G6R4E3_9PSEU</name>
<dbReference type="EMBL" id="FMZZ01000006">
    <property type="protein sequence ID" value="SDC99500.1"/>
    <property type="molecule type" value="Genomic_DNA"/>
</dbReference>
<evidence type="ECO:0000313" key="2">
    <source>
        <dbReference type="EMBL" id="SDC99500.1"/>
    </source>
</evidence>
<dbReference type="Proteomes" id="UP000199501">
    <property type="component" value="Unassembled WGS sequence"/>
</dbReference>
<proteinExistence type="predicted"/>
<reference evidence="3" key="1">
    <citation type="submission" date="2016-10" db="EMBL/GenBank/DDBJ databases">
        <authorList>
            <person name="Varghese N."/>
            <person name="Submissions S."/>
        </authorList>
    </citation>
    <scope>NUCLEOTIDE SEQUENCE [LARGE SCALE GENOMIC DNA]</scope>
    <source>
        <strain evidence="3">IBRC-M 10403</strain>
    </source>
</reference>
<gene>
    <name evidence="2" type="ORF">SAMN05216174_106141</name>
</gene>
<protein>
    <recommendedName>
        <fullName evidence="4">Excreted virulence factor EspC, type VII ESX diderm</fullName>
    </recommendedName>
</protein>
<evidence type="ECO:0000313" key="3">
    <source>
        <dbReference type="Proteomes" id="UP000199501"/>
    </source>
</evidence>
<dbReference type="RefSeq" id="WP_091450552.1">
    <property type="nucleotide sequence ID" value="NZ_FMZZ01000006.1"/>
</dbReference>
<dbReference type="AlphaFoldDB" id="A0A1G6R4E3"/>
<sequence>MGSDKPDYPPSKGDLGKPGGPADDTGAQSKGYWDVDLTRLHGFSLAVASARFGLAAVQARVERMQGEAYTPRLGTSPVGRQLAKKFDDRLNGAEGLRGLLAEAMRRMDQFIESAEQVRDRYREAEDGNEGDIARTGGGRT</sequence>
<dbReference type="OrthoDB" id="3697109at2"/>
<feature type="region of interest" description="Disordered" evidence="1">
    <location>
        <begin position="120"/>
        <end position="140"/>
    </location>
</feature>
<feature type="region of interest" description="Disordered" evidence="1">
    <location>
        <begin position="1"/>
        <end position="29"/>
    </location>
</feature>
<accession>A0A1G6R4E3</accession>